<dbReference type="RefSeq" id="WP_204936603.1">
    <property type="nucleotide sequence ID" value="NZ_JAFBBC010000001.1"/>
</dbReference>
<proteinExistence type="predicted"/>
<dbReference type="Proteomes" id="UP000722095">
    <property type="component" value="Unassembled WGS sequence"/>
</dbReference>
<dbReference type="Proteomes" id="UP000742560">
    <property type="component" value="Unassembled WGS sequence"/>
</dbReference>
<name>A0A8T4H2K4_METMI</name>
<comment type="caution">
    <text evidence="2">The sequence shown here is derived from an EMBL/GenBank/DDBJ whole genome shotgun (WGS) entry which is preliminary data.</text>
</comment>
<dbReference type="AlphaFoldDB" id="A0A8T4H2K4"/>
<sequence>MNREQRLQMVDEYLNNITKEELIDKLKKAGYGKHAWGISEPVNPGNKDEIIVKLNSKNLLNLNFDNWNLMCETIPTEEIISKKSMEFKFNEFEKLECLLVNKTYLETKLDSYELENENQVAKPIKGYLGTFEFMEVA</sequence>
<evidence type="ECO:0000313" key="3">
    <source>
        <dbReference type="Proteomes" id="UP000742560"/>
    </source>
</evidence>
<organism evidence="2 3">
    <name type="scientific">Methanococcus maripaludis</name>
    <name type="common">Methanococcus deltae</name>
    <dbReference type="NCBI Taxonomy" id="39152"/>
    <lineage>
        <taxon>Archaea</taxon>
        <taxon>Methanobacteriati</taxon>
        <taxon>Methanobacteriota</taxon>
        <taxon>Methanomada group</taxon>
        <taxon>Methanococci</taxon>
        <taxon>Methanococcales</taxon>
        <taxon>Methanococcaceae</taxon>
        <taxon>Methanococcus</taxon>
    </lineage>
</organism>
<reference evidence="2" key="2">
    <citation type="submission" date="2021-03" db="EMBL/GenBank/DDBJ databases">
        <title>Genomic Encyclopedia of Type Strains, Phase IV (KMG-IV): sequencing the most valuable type-strain genomes for metagenomic binning, comparative biology and taxonomic classification.</title>
        <authorList>
            <person name="Goeker M."/>
        </authorList>
    </citation>
    <scope>NUCLEOTIDE SEQUENCE</scope>
    <source>
        <strain evidence="2">DSM 2771</strain>
    </source>
</reference>
<reference evidence="1" key="1">
    <citation type="submission" date="2021-01" db="EMBL/GenBank/DDBJ databases">
        <title>Genomic Encyclopedia of Type Strains, Phase IV (KMG-V): Genome sequencing to study the core and pangenomes of soil and plant-associated prokaryotes.</title>
        <authorList>
            <person name="Whitman W."/>
        </authorList>
    </citation>
    <scope>NUCLEOTIDE SEQUENCE</scope>
    <source>
        <strain evidence="1">RC</strain>
    </source>
</reference>
<evidence type="ECO:0000313" key="2">
    <source>
        <dbReference type="EMBL" id="MBP2219040.1"/>
    </source>
</evidence>
<dbReference type="EMBL" id="JAFBBC010000001">
    <property type="protein sequence ID" value="MBM7408791.1"/>
    <property type="molecule type" value="Genomic_DNA"/>
</dbReference>
<protein>
    <submittedName>
        <fullName evidence="2">Uncharacterized protein</fullName>
    </submittedName>
</protein>
<evidence type="ECO:0000313" key="1">
    <source>
        <dbReference type="EMBL" id="MBM7408791.1"/>
    </source>
</evidence>
<gene>
    <name evidence="1" type="ORF">HNP85_000463</name>
    <name evidence="2" type="ORF">J2745_000515</name>
</gene>
<dbReference type="EMBL" id="JAGINF010000001">
    <property type="protein sequence ID" value="MBP2219040.1"/>
    <property type="molecule type" value="Genomic_DNA"/>
</dbReference>
<accession>A0A8T4H2K4</accession>